<gene>
    <name evidence="6" type="ORF">DCCM_4749</name>
</gene>
<organism evidence="6 7">
    <name type="scientific">Desulfocucumis palustris</name>
    <dbReference type="NCBI Taxonomy" id="1898651"/>
    <lineage>
        <taxon>Bacteria</taxon>
        <taxon>Bacillati</taxon>
        <taxon>Bacillota</taxon>
        <taxon>Clostridia</taxon>
        <taxon>Eubacteriales</taxon>
        <taxon>Desulfocucumaceae</taxon>
        <taxon>Desulfocucumis</taxon>
    </lineage>
</organism>
<evidence type="ECO:0000259" key="5">
    <source>
        <dbReference type="Pfam" id="PF13490"/>
    </source>
</evidence>
<dbReference type="RefSeq" id="WP_104373675.1">
    <property type="nucleotide sequence ID" value="NZ_BFAV01000179.1"/>
</dbReference>
<dbReference type="AlphaFoldDB" id="A0A2L2XHJ2"/>
<dbReference type="Pfam" id="PF13490">
    <property type="entry name" value="zf-HC2"/>
    <property type="match status" value="1"/>
</dbReference>
<feature type="region of interest" description="Disordered" evidence="4">
    <location>
        <begin position="139"/>
        <end position="201"/>
    </location>
</feature>
<keyword evidence="7" id="KW-1185">Reference proteome</keyword>
<evidence type="ECO:0000313" key="7">
    <source>
        <dbReference type="Proteomes" id="UP000239549"/>
    </source>
</evidence>
<evidence type="ECO:0000313" key="6">
    <source>
        <dbReference type="EMBL" id="GBF35620.1"/>
    </source>
</evidence>
<dbReference type="InterPro" id="IPR041916">
    <property type="entry name" value="Anti_sigma_zinc_sf"/>
</dbReference>
<name>A0A2L2XHJ2_9FIRM</name>
<accession>A0A2L2XHJ2</accession>
<proteinExistence type="inferred from homology"/>
<feature type="compositionally biased region" description="Polar residues" evidence="4">
    <location>
        <begin position="192"/>
        <end position="201"/>
    </location>
</feature>
<reference evidence="7" key="1">
    <citation type="submission" date="2018-02" db="EMBL/GenBank/DDBJ databases">
        <title>Genome sequence of Desulfocucumis palustris strain NAW-5.</title>
        <authorList>
            <person name="Watanabe M."/>
            <person name="Kojima H."/>
            <person name="Fukui M."/>
        </authorList>
    </citation>
    <scope>NUCLEOTIDE SEQUENCE [LARGE SCALE GENOMIC DNA]</scope>
    <source>
        <strain evidence="7">NAW-5</strain>
    </source>
</reference>
<dbReference type="Gene3D" id="1.10.10.1320">
    <property type="entry name" value="Anti-sigma factor, zinc-finger domain"/>
    <property type="match status" value="1"/>
</dbReference>
<evidence type="ECO:0000256" key="1">
    <source>
        <dbReference type="ARBA" id="ARBA00024353"/>
    </source>
</evidence>
<evidence type="ECO:0000256" key="3">
    <source>
        <dbReference type="SAM" id="Coils"/>
    </source>
</evidence>
<sequence length="361" mass="38944">MKCGYSYDELTAYFDGELPREEQSKLRQHLGCCGECASALEELRFVRSAVLSAWQAEIQAPEDLRSNVLGRLREEGAFRESLPVKTPVATGKGWKGFKGWGAAAAASALLVAGASWAWLAGNVDNAPLNTALIENKPAITEHIPPDKEVKEVTEKEPDGTAGGSATDNQPGDKPGIKNQGTAVTSPEKPGTPRQTDNAPQQTATGAIALKDYTGKAFLSVDKKSYSGYFQLTDNWRNYDSLDQKIKLTAAGYNAALAGSFKDSGGVVTINVPTASYNALYEDLKGLLSAGGIVKGSDTTVESIESQYKVVQTELEKVREEYEASAGDMEKQNQLANRQNSLIDQMEDLEQRARISTIAIKL</sequence>
<dbReference type="OrthoDB" id="1723545at2"/>
<comment type="similarity">
    <text evidence="1">Belongs to the zinc-associated anti-sigma factor (ZAS) superfamily. Anti-sigma-W factor family.</text>
</comment>
<dbReference type="Proteomes" id="UP000239549">
    <property type="component" value="Unassembled WGS sequence"/>
</dbReference>
<dbReference type="InterPro" id="IPR027383">
    <property type="entry name" value="Znf_put"/>
</dbReference>
<evidence type="ECO:0000256" key="2">
    <source>
        <dbReference type="ARBA" id="ARBA00024438"/>
    </source>
</evidence>
<protein>
    <recommendedName>
        <fullName evidence="2">Anti-sigma-W factor RsiW</fullName>
    </recommendedName>
</protein>
<dbReference type="EMBL" id="BFAV01000179">
    <property type="protein sequence ID" value="GBF35620.1"/>
    <property type="molecule type" value="Genomic_DNA"/>
</dbReference>
<feature type="domain" description="Putative zinc-finger" evidence="5">
    <location>
        <begin position="9"/>
        <end position="37"/>
    </location>
</feature>
<keyword evidence="3" id="KW-0175">Coiled coil</keyword>
<feature type="coiled-coil region" evidence="3">
    <location>
        <begin position="300"/>
        <end position="351"/>
    </location>
</feature>
<evidence type="ECO:0000256" key="4">
    <source>
        <dbReference type="SAM" id="MobiDB-lite"/>
    </source>
</evidence>
<feature type="compositionally biased region" description="Basic and acidic residues" evidence="4">
    <location>
        <begin position="143"/>
        <end position="158"/>
    </location>
</feature>
<comment type="caution">
    <text evidence="6">The sequence shown here is derived from an EMBL/GenBank/DDBJ whole genome shotgun (WGS) entry which is preliminary data.</text>
</comment>